<dbReference type="Proteomes" id="UP001281410">
    <property type="component" value="Unassembled WGS sequence"/>
</dbReference>
<dbReference type="PROSITE" id="PS50808">
    <property type="entry name" value="ZF_BED"/>
    <property type="match status" value="1"/>
</dbReference>
<accession>A0AAE0EK45</accession>
<dbReference type="GO" id="GO:0003677">
    <property type="term" value="F:DNA binding"/>
    <property type="evidence" value="ECO:0007669"/>
    <property type="project" value="InterPro"/>
</dbReference>
<evidence type="ECO:0000256" key="7">
    <source>
        <dbReference type="SAM" id="MobiDB-lite"/>
    </source>
</evidence>
<dbReference type="InterPro" id="IPR003656">
    <property type="entry name" value="Znf_BED"/>
</dbReference>
<dbReference type="SMART" id="SM00614">
    <property type="entry name" value="ZnF_BED"/>
    <property type="match status" value="1"/>
</dbReference>
<evidence type="ECO:0000256" key="4">
    <source>
        <dbReference type="ARBA" id="ARBA00023015"/>
    </source>
</evidence>
<keyword evidence="2 6" id="KW-0863">Zinc-finger</keyword>
<dbReference type="PANTHER" id="PTHR46481:SF5">
    <property type="entry name" value="OS08G0393150 PROTEIN"/>
    <property type="match status" value="1"/>
</dbReference>
<dbReference type="Pfam" id="PF02892">
    <property type="entry name" value="zf-BED"/>
    <property type="match status" value="1"/>
</dbReference>
<keyword evidence="10" id="KW-1185">Reference proteome</keyword>
<evidence type="ECO:0000256" key="5">
    <source>
        <dbReference type="ARBA" id="ARBA00023163"/>
    </source>
</evidence>
<dbReference type="PANTHER" id="PTHR46481">
    <property type="entry name" value="ZINC FINGER BED DOMAIN-CONTAINING PROTEIN 4"/>
    <property type="match status" value="1"/>
</dbReference>
<keyword evidence="1" id="KW-0479">Metal-binding</keyword>
<dbReference type="InterPro" id="IPR052035">
    <property type="entry name" value="ZnF_BED_domain_contain"/>
</dbReference>
<evidence type="ECO:0000256" key="6">
    <source>
        <dbReference type="PROSITE-ProRule" id="PRU00027"/>
    </source>
</evidence>
<reference evidence="9" key="1">
    <citation type="journal article" date="2023" name="Plant J.">
        <title>Genome sequences and population genomics provide insights into the demographic history, inbreeding, and mutation load of two 'living fossil' tree species of Dipteronia.</title>
        <authorList>
            <person name="Feng Y."/>
            <person name="Comes H.P."/>
            <person name="Chen J."/>
            <person name="Zhu S."/>
            <person name="Lu R."/>
            <person name="Zhang X."/>
            <person name="Li P."/>
            <person name="Qiu J."/>
            <person name="Olsen K.M."/>
            <person name="Qiu Y."/>
        </authorList>
    </citation>
    <scope>NUCLEOTIDE SEQUENCE</scope>
    <source>
        <strain evidence="9">NBL</strain>
    </source>
</reference>
<dbReference type="InterPro" id="IPR013087">
    <property type="entry name" value="Znf_C2H2_type"/>
</dbReference>
<name>A0AAE0EK45_9ROSI</name>
<gene>
    <name evidence="9" type="ORF">Dsin_001241</name>
</gene>
<dbReference type="SUPFAM" id="SSF57667">
    <property type="entry name" value="beta-beta-alpha zinc fingers"/>
    <property type="match status" value="1"/>
</dbReference>
<comment type="caution">
    <text evidence="9">The sequence shown here is derived from an EMBL/GenBank/DDBJ whole genome shotgun (WGS) entry which is preliminary data.</text>
</comment>
<dbReference type="InterPro" id="IPR036236">
    <property type="entry name" value="Znf_C2H2_sf"/>
</dbReference>
<keyword evidence="5" id="KW-0804">Transcription</keyword>
<protein>
    <recommendedName>
        <fullName evidence="8">BED-type domain-containing protein</fullName>
    </recommendedName>
</protein>
<evidence type="ECO:0000313" key="10">
    <source>
        <dbReference type="Proteomes" id="UP001281410"/>
    </source>
</evidence>
<evidence type="ECO:0000256" key="2">
    <source>
        <dbReference type="ARBA" id="ARBA00022771"/>
    </source>
</evidence>
<keyword evidence="4" id="KW-0805">Transcription regulation</keyword>
<evidence type="ECO:0000256" key="1">
    <source>
        <dbReference type="ARBA" id="ARBA00022723"/>
    </source>
</evidence>
<organism evidence="9 10">
    <name type="scientific">Dipteronia sinensis</name>
    <dbReference type="NCBI Taxonomy" id="43782"/>
    <lineage>
        <taxon>Eukaryota</taxon>
        <taxon>Viridiplantae</taxon>
        <taxon>Streptophyta</taxon>
        <taxon>Embryophyta</taxon>
        <taxon>Tracheophyta</taxon>
        <taxon>Spermatophyta</taxon>
        <taxon>Magnoliopsida</taxon>
        <taxon>eudicotyledons</taxon>
        <taxon>Gunneridae</taxon>
        <taxon>Pentapetalae</taxon>
        <taxon>rosids</taxon>
        <taxon>malvids</taxon>
        <taxon>Sapindales</taxon>
        <taxon>Sapindaceae</taxon>
        <taxon>Hippocastanoideae</taxon>
        <taxon>Acereae</taxon>
        <taxon>Dipteronia</taxon>
    </lineage>
</organism>
<keyword evidence="3" id="KW-0862">Zinc</keyword>
<dbReference type="PROSITE" id="PS00028">
    <property type="entry name" value="ZINC_FINGER_C2H2_1"/>
    <property type="match status" value="1"/>
</dbReference>
<sequence>MNLEHFNLNRNDYMPNEEINRLYGDFHIDIDLDPPSTTGPTGAGSSSSAQNSSKKRKKKKSMVWDSFEVIQVKHIDGIEVEHAQCKYCKSVLNSSSNGTSHLRRHKEKCMASHGQVDTTRQTQLQRNPDGFVSTWQYDPDRVREQVVLYCVATDQPIGFQDNPHFQYLINNAFNPQYVSVSRNTTMSDLIRTFQKRRTELISELQNISFSIALSSDIWSGRSKQDYLCVTGHYVDT</sequence>
<feature type="domain" description="BED-type" evidence="8">
    <location>
        <begin position="58"/>
        <end position="120"/>
    </location>
</feature>
<evidence type="ECO:0000313" key="9">
    <source>
        <dbReference type="EMBL" id="KAK3229360.1"/>
    </source>
</evidence>
<dbReference type="GO" id="GO:0008270">
    <property type="term" value="F:zinc ion binding"/>
    <property type="evidence" value="ECO:0007669"/>
    <property type="project" value="UniProtKB-KW"/>
</dbReference>
<feature type="region of interest" description="Disordered" evidence="7">
    <location>
        <begin position="33"/>
        <end position="57"/>
    </location>
</feature>
<proteinExistence type="predicted"/>
<evidence type="ECO:0000256" key="3">
    <source>
        <dbReference type="ARBA" id="ARBA00022833"/>
    </source>
</evidence>
<evidence type="ECO:0000259" key="8">
    <source>
        <dbReference type="PROSITE" id="PS50808"/>
    </source>
</evidence>
<dbReference type="AlphaFoldDB" id="A0AAE0EK45"/>
<dbReference type="EMBL" id="JANJYJ010000001">
    <property type="protein sequence ID" value="KAK3229360.1"/>
    <property type="molecule type" value="Genomic_DNA"/>
</dbReference>
<feature type="compositionally biased region" description="Low complexity" evidence="7">
    <location>
        <begin position="34"/>
        <end position="52"/>
    </location>
</feature>